<reference evidence="2 3" key="1">
    <citation type="submission" date="2020-07" db="EMBL/GenBank/DDBJ databases">
        <title>Gai3-2, isolated from salt lake.</title>
        <authorList>
            <person name="Cui H."/>
            <person name="Shi X."/>
        </authorList>
    </citation>
    <scope>NUCLEOTIDE SEQUENCE [LARGE SCALE GENOMIC DNA]</scope>
    <source>
        <strain evidence="2 3">Gai3-2</strain>
    </source>
</reference>
<keyword evidence="3" id="KW-1185">Reference proteome</keyword>
<dbReference type="OrthoDB" id="201863at2157"/>
<dbReference type="PROSITE" id="PS51257">
    <property type="entry name" value="PROKAR_LIPOPROTEIN"/>
    <property type="match status" value="1"/>
</dbReference>
<dbReference type="GeneID" id="56028191"/>
<evidence type="ECO:0000313" key="3">
    <source>
        <dbReference type="Proteomes" id="UP000509750"/>
    </source>
</evidence>
<evidence type="ECO:0000313" key="2">
    <source>
        <dbReference type="EMBL" id="QLG26958.1"/>
    </source>
</evidence>
<evidence type="ECO:0000256" key="1">
    <source>
        <dbReference type="SAM" id="MobiDB-lite"/>
    </source>
</evidence>
<dbReference type="Proteomes" id="UP000509750">
    <property type="component" value="Chromosome"/>
</dbReference>
<name>A0A7D5KWN4_9EURY</name>
<gene>
    <name evidence="2" type="ORF">HUG10_05120</name>
</gene>
<organism evidence="2 3">
    <name type="scientific">Halorarum halophilum</name>
    <dbReference type="NCBI Taxonomy" id="2743090"/>
    <lineage>
        <taxon>Archaea</taxon>
        <taxon>Methanobacteriati</taxon>
        <taxon>Methanobacteriota</taxon>
        <taxon>Stenosarchaea group</taxon>
        <taxon>Halobacteria</taxon>
        <taxon>Halobacteriales</taxon>
        <taxon>Haloferacaceae</taxon>
        <taxon>Halorarum</taxon>
    </lineage>
</organism>
<dbReference type="EMBL" id="CP058529">
    <property type="protein sequence ID" value="QLG26958.1"/>
    <property type="molecule type" value="Genomic_DNA"/>
</dbReference>
<dbReference type="AlphaFoldDB" id="A0A7D5KWN4"/>
<protein>
    <submittedName>
        <fullName evidence="2">Uncharacterized protein</fullName>
    </submittedName>
</protein>
<accession>A0A7D5KWN4</accession>
<feature type="region of interest" description="Disordered" evidence="1">
    <location>
        <begin position="19"/>
        <end position="71"/>
    </location>
</feature>
<feature type="compositionally biased region" description="Basic and acidic residues" evidence="1">
    <location>
        <begin position="327"/>
        <end position="338"/>
    </location>
</feature>
<feature type="region of interest" description="Disordered" evidence="1">
    <location>
        <begin position="305"/>
        <end position="338"/>
    </location>
</feature>
<dbReference type="KEGG" id="halg:HUG10_05120"/>
<dbReference type="RefSeq" id="WP_179168533.1">
    <property type="nucleotide sequence ID" value="NZ_CP058529.1"/>
</dbReference>
<feature type="compositionally biased region" description="Low complexity" evidence="1">
    <location>
        <begin position="19"/>
        <end position="40"/>
    </location>
</feature>
<sequence>MNRRALLAAVAAFGGALGAGCAESTGRSPTSSTASPTREPTPTPTDVTSTNDTATDYPEVGGTPSEVDCPPFDDHVRRVVCWTDGRPDDPLFVRPSKTSGTLPRATFEFTLVNGTDLRFGYNRFHWQVWKRVAGEWYYVAPRSWVDPLFFVEPGESWTLTVAVDAEGSVADDADEARGGSAESVALSGFGGGEYAFAVDGWFEGQDYRDGTGLAARFALEGEELELTPDDTVTDTERDGDAVTVRTDVDGGDDARECAFVLERADAPDPRRYVAEQAIRDRRLRNTLPFFEDGVERVELVEQNGVTPPFGVNEPYGISYDGESYRVSAEEREPRATGG</sequence>
<proteinExistence type="predicted"/>